<protein>
    <submittedName>
        <fullName evidence="1">Uncharacterized protein</fullName>
    </submittedName>
</protein>
<reference evidence="1 2" key="1">
    <citation type="submission" date="2015-11" db="EMBL/GenBank/DDBJ databases">
        <authorList>
            <person name="Zhang Y."/>
            <person name="Guo Z."/>
        </authorList>
    </citation>
    <scope>NUCLEOTIDE SEQUENCE [LARGE SCALE GENOMIC DNA]</scope>
    <source>
        <strain evidence="1 2">KCTC 12086</strain>
    </source>
</reference>
<sequence>MIVKVRTLGQNRLFESGYFKRSEDILKKNLKKQNFLFNSVSQLL</sequence>
<dbReference type="EMBL" id="CP013187">
    <property type="protein sequence ID" value="ALO42459.1"/>
    <property type="molecule type" value="Genomic_DNA"/>
</dbReference>
<dbReference type="KEGG" id="pphe:PP2015_1960"/>
<dbReference type="STRING" id="161398.PP2015_1960"/>
<name>A0A0S2K2B1_9GAMM</name>
<dbReference type="Proteomes" id="UP000061457">
    <property type="component" value="Chromosome I"/>
</dbReference>
<proteinExistence type="predicted"/>
<dbReference type="PATRIC" id="fig|161398.10.peg.1988"/>
<organism evidence="1 2">
    <name type="scientific">Pseudoalteromonas phenolica</name>
    <dbReference type="NCBI Taxonomy" id="161398"/>
    <lineage>
        <taxon>Bacteria</taxon>
        <taxon>Pseudomonadati</taxon>
        <taxon>Pseudomonadota</taxon>
        <taxon>Gammaproteobacteria</taxon>
        <taxon>Alteromonadales</taxon>
        <taxon>Pseudoalteromonadaceae</taxon>
        <taxon>Pseudoalteromonas</taxon>
    </lineage>
</organism>
<evidence type="ECO:0000313" key="1">
    <source>
        <dbReference type="EMBL" id="ALO42459.1"/>
    </source>
</evidence>
<accession>A0A0S2K2B1</accession>
<gene>
    <name evidence="1" type="ORF">PP2015_1960</name>
</gene>
<keyword evidence="2" id="KW-1185">Reference proteome</keyword>
<evidence type="ECO:0000313" key="2">
    <source>
        <dbReference type="Proteomes" id="UP000061457"/>
    </source>
</evidence>
<dbReference type="AlphaFoldDB" id="A0A0S2K2B1"/>